<keyword evidence="2" id="KW-1185">Reference proteome</keyword>
<dbReference type="Proteomes" id="UP001589789">
    <property type="component" value="Unassembled WGS sequence"/>
</dbReference>
<protein>
    <submittedName>
        <fullName evidence="1">Uncharacterized protein</fullName>
    </submittedName>
</protein>
<name>A0ABV6IY29_9PROT</name>
<evidence type="ECO:0000313" key="2">
    <source>
        <dbReference type="Proteomes" id="UP001589789"/>
    </source>
</evidence>
<organism evidence="1 2">
    <name type="scientific">Muricoccus vinaceus</name>
    <dbReference type="NCBI Taxonomy" id="424704"/>
    <lineage>
        <taxon>Bacteria</taxon>
        <taxon>Pseudomonadati</taxon>
        <taxon>Pseudomonadota</taxon>
        <taxon>Alphaproteobacteria</taxon>
        <taxon>Acetobacterales</taxon>
        <taxon>Roseomonadaceae</taxon>
        <taxon>Muricoccus</taxon>
    </lineage>
</organism>
<dbReference type="RefSeq" id="WP_377055021.1">
    <property type="nucleotide sequence ID" value="NZ_JBHLVZ010000084.1"/>
</dbReference>
<comment type="caution">
    <text evidence="1">The sequence shown here is derived from an EMBL/GenBank/DDBJ whole genome shotgun (WGS) entry which is preliminary data.</text>
</comment>
<accession>A0ABV6IY29</accession>
<reference evidence="1 2" key="1">
    <citation type="submission" date="2024-09" db="EMBL/GenBank/DDBJ databases">
        <authorList>
            <person name="Sun Q."/>
            <person name="Mori K."/>
        </authorList>
    </citation>
    <scope>NUCLEOTIDE SEQUENCE [LARGE SCALE GENOMIC DNA]</scope>
    <source>
        <strain evidence="1 2">CCM 7468</strain>
    </source>
</reference>
<sequence length="53" mass="5929">MLRLLNKLPVPAVVAIATTPPFRAWLILHRLSPLGRFLFPGDQPPPQRRAAFA</sequence>
<proteinExistence type="predicted"/>
<dbReference type="EMBL" id="JBHLVZ010000084">
    <property type="protein sequence ID" value="MFC0388523.1"/>
    <property type="molecule type" value="Genomic_DNA"/>
</dbReference>
<evidence type="ECO:0000313" key="1">
    <source>
        <dbReference type="EMBL" id="MFC0388523.1"/>
    </source>
</evidence>
<gene>
    <name evidence="1" type="ORF">ACFFIC_23705</name>
</gene>